<feature type="signal peptide" evidence="2">
    <location>
        <begin position="1"/>
        <end position="19"/>
    </location>
</feature>
<reference evidence="3" key="1">
    <citation type="submission" date="2022-12" db="EMBL/GenBank/DDBJ databases">
        <title>Reference genome sequencing for broad-spectrum identification of bacterial and archaeal isolates by mass spectrometry.</title>
        <authorList>
            <person name="Sekiguchi Y."/>
            <person name="Tourlousse D.M."/>
        </authorList>
    </citation>
    <scope>NUCLEOTIDE SEQUENCE</scope>
    <source>
        <strain evidence="3">301</strain>
    </source>
</reference>
<dbReference type="AlphaFoldDB" id="A0A9W6CRK4"/>
<dbReference type="RefSeq" id="WP_281809560.1">
    <property type="nucleotide sequence ID" value="NZ_BSDO01000009.1"/>
</dbReference>
<proteinExistence type="predicted"/>
<feature type="chain" id="PRO_5040880391" evidence="2">
    <location>
        <begin position="20"/>
        <end position="346"/>
    </location>
</feature>
<accession>A0A9W6CRK4</accession>
<protein>
    <submittedName>
        <fullName evidence="4">TRAP-type C4-dicarboxylate transport system substrate-binding protein</fullName>
    </submittedName>
    <submittedName>
        <fullName evidence="3">Transporter</fullName>
    </submittedName>
</protein>
<evidence type="ECO:0000256" key="2">
    <source>
        <dbReference type="SAM" id="SignalP"/>
    </source>
</evidence>
<evidence type="ECO:0000313" key="5">
    <source>
        <dbReference type="Proteomes" id="UP001144397"/>
    </source>
</evidence>
<evidence type="ECO:0000313" key="4">
    <source>
        <dbReference type="EMBL" id="MDR6336128.1"/>
    </source>
</evidence>
<evidence type="ECO:0000313" key="6">
    <source>
        <dbReference type="Proteomes" id="UP001245370"/>
    </source>
</evidence>
<dbReference type="Proteomes" id="UP001144397">
    <property type="component" value="Unassembled WGS sequence"/>
</dbReference>
<keyword evidence="6" id="KW-1185">Reference proteome</keyword>
<dbReference type="Gene3D" id="3.40.190.170">
    <property type="entry name" value="Bacterial extracellular solute-binding protein, family 7"/>
    <property type="match status" value="1"/>
</dbReference>
<dbReference type="PANTHER" id="PTHR33376:SF15">
    <property type="entry name" value="BLL6794 PROTEIN"/>
    <property type="match status" value="1"/>
</dbReference>
<organism evidence="3 5">
    <name type="scientific">Xanthobacter flavus</name>
    <dbReference type="NCBI Taxonomy" id="281"/>
    <lineage>
        <taxon>Bacteria</taxon>
        <taxon>Pseudomonadati</taxon>
        <taxon>Pseudomonadota</taxon>
        <taxon>Alphaproteobacteria</taxon>
        <taxon>Hyphomicrobiales</taxon>
        <taxon>Xanthobacteraceae</taxon>
        <taxon>Xanthobacter</taxon>
    </lineage>
</organism>
<evidence type="ECO:0000313" key="3">
    <source>
        <dbReference type="EMBL" id="GLI24846.1"/>
    </source>
</evidence>
<dbReference type="InterPro" id="IPR018389">
    <property type="entry name" value="DctP_fam"/>
</dbReference>
<dbReference type="EMBL" id="BSDO01000009">
    <property type="protein sequence ID" value="GLI24846.1"/>
    <property type="molecule type" value="Genomic_DNA"/>
</dbReference>
<keyword evidence="1 2" id="KW-0732">Signal</keyword>
<name>A0A9W6CRK4_XANFL</name>
<dbReference type="GO" id="GO:0055085">
    <property type="term" value="P:transmembrane transport"/>
    <property type="evidence" value="ECO:0007669"/>
    <property type="project" value="InterPro"/>
</dbReference>
<dbReference type="NCBIfam" id="NF037995">
    <property type="entry name" value="TRAP_S1"/>
    <property type="match status" value="1"/>
</dbReference>
<dbReference type="Pfam" id="PF03480">
    <property type="entry name" value="DctP"/>
    <property type="match status" value="1"/>
</dbReference>
<sequence length="346" mass="37386">MPAFALLLMALCLTSPARAKDEPIRLQVVGGLGGVTQFTRLEQPFWEREITERTGGRVVATIIPNDSGGLRGQEMLQLMQLGVVPFGTGLLSVVSAEEPELNAVDLPILNPDMATLKKTVTAFRAHLINILRDRWDIELLAIYAYPAQVLFCRSAFRGLDDIAGRRVRTSSVAQSDLMKALGAIPVVVPFADVVDAVRQGVVDCAITGTLSGYEIGLGDVTTHVHSMAISWGLSFFGANVNAWQALPTDVREQIRSSLGDLESRIWQQAQADTARGLDCNTGAIACGRPMTHRLAVVQQSTADAARRLNLISGTILPRWIQRCGAACADAWNAYLAKLHDATAKAE</sequence>
<dbReference type="PANTHER" id="PTHR33376">
    <property type="match status" value="1"/>
</dbReference>
<dbReference type="CDD" id="cd13602">
    <property type="entry name" value="PBP2_TRAP_BpDctp6_7"/>
    <property type="match status" value="1"/>
</dbReference>
<dbReference type="GeneID" id="95765290"/>
<dbReference type="Proteomes" id="UP001245370">
    <property type="component" value="Unassembled WGS sequence"/>
</dbReference>
<comment type="caution">
    <text evidence="3">The sequence shown here is derived from an EMBL/GenBank/DDBJ whole genome shotgun (WGS) entry which is preliminary data.</text>
</comment>
<gene>
    <name evidence="4" type="ORF">GGQ86_004626</name>
    <name evidence="3" type="ORF">XFLAVUS301_45200</name>
</gene>
<dbReference type="EMBL" id="JAVDPY010000010">
    <property type="protein sequence ID" value="MDR6336128.1"/>
    <property type="molecule type" value="Genomic_DNA"/>
</dbReference>
<dbReference type="InterPro" id="IPR038404">
    <property type="entry name" value="TRAP_DctP_sf"/>
</dbReference>
<reference evidence="4 6" key="2">
    <citation type="submission" date="2023-07" db="EMBL/GenBank/DDBJ databases">
        <title>Genomic Encyclopedia of Type Strains, Phase IV (KMG-IV): sequencing the most valuable type-strain genomes for metagenomic binning, comparative biology and taxonomic classification.</title>
        <authorList>
            <person name="Goeker M."/>
        </authorList>
    </citation>
    <scope>NUCLEOTIDE SEQUENCE [LARGE SCALE GENOMIC DNA]</scope>
    <source>
        <strain evidence="4 6">DSM 338</strain>
    </source>
</reference>
<evidence type="ECO:0000256" key="1">
    <source>
        <dbReference type="ARBA" id="ARBA00022729"/>
    </source>
</evidence>